<dbReference type="Pfam" id="PF10294">
    <property type="entry name" value="Methyltransf_16"/>
    <property type="match status" value="1"/>
</dbReference>
<name>A0A0K3CJD4_RHOTO</name>
<dbReference type="InterPro" id="IPR019410">
    <property type="entry name" value="Methyltransf_16"/>
</dbReference>
<keyword evidence="4" id="KW-0949">S-adenosyl-L-methionine</keyword>
<evidence type="ECO:0000256" key="1">
    <source>
        <dbReference type="ARBA" id="ARBA00022490"/>
    </source>
</evidence>
<dbReference type="GO" id="GO:0005737">
    <property type="term" value="C:cytoplasm"/>
    <property type="evidence" value="ECO:0007669"/>
    <property type="project" value="TreeGrafter"/>
</dbReference>
<dbReference type="InterPro" id="IPR029063">
    <property type="entry name" value="SAM-dependent_MTases_sf"/>
</dbReference>
<sequence length="307" mass="32323">MPSSASGSDDEGFGAVFEEPEGFRPPTPPPTVRNYKRRKYGGVGERVGPEEVQVGLVSGHPLWGHILYPAAIALSQFLELHASTLLHGPEGKGKGKGKAVLELGAGGGLPGLTAALEGAGNVVISDFPDPALVKNIAQNVETNVSSLGSSSVAETCAKGFTWGSPANSLLEVLGNPSMSRKFDLILLSDLVFNHSQHAALLNTCLSCLSTEPPLPSTSSSETAAPPQPSCDLSDPATLSTPAVLCFFSHHRPWLVEADLAILDLAREKGWKVTKVWEDPEAGPAFPEDGGDLAIRSTVHGWSFTREE</sequence>
<protein>
    <submittedName>
        <fullName evidence="7">Putative methyltransferase-domain containing protein</fullName>
    </submittedName>
</protein>
<keyword evidence="3 7" id="KW-0808">Transferase</keyword>
<gene>
    <name evidence="6" type="primary">FGENESH: predicted gene_9.275</name>
    <name evidence="7" type="ORF">AAT19DRAFT_16580</name>
    <name evidence="6" type="ORF">BN2166_0049290</name>
</gene>
<feature type="region of interest" description="Disordered" evidence="5">
    <location>
        <begin position="1"/>
        <end position="32"/>
    </location>
</feature>
<dbReference type="EMBL" id="LCTV02000009">
    <property type="protein sequence ID" value="PRQ72656.1"/>
    <property type="molecule type" value="Genomic_DNA"/>
</dbReference>
<evidence type="ECO:0000313" key="7">
    <source>
        <dbReference type="EMBL" id="PRQ72656.1"/>
    </source>
</evidence>
<dbReference type="PROSITE" id="PS51560">
    <property type="entry name" value="SAM_MT_NNT1"/>
    <property type="match status" value="1"/>
</dbReference>
<proteinExistence type="predicted"/>
<accession>A0A0K3CJD4</accession>
<dbReference type="EMBL" id="CWKI01000009">
    <property type="protein sequence ID" value="CTR09068.1"/>
    <property type="molecule type" value="Genomic_DNA"/>
</dbReference>
<keyword evidence="2 7" id="KW-0489">Methyltransferase</keyword>
<dbReference type="STRING" id="5286.A0A0K3CJD4"/>
<evidence type="ECO:0000256" key="2">
    <source>
        <dbReference type="ARBA" id="ARBA00022603"/>
    </source>
</evidence>
<evidence type="ECO:0000256" key="5">
    <source>
        <dbReference type="SAM" id="MobiDB-lite"/>
    </source>
</evidence>
<keyword evidence="8" id="KW-1185">Reference proteome</keyword>
<evidence type="ECO:0000313" key="8">
    <source>
        <dbReference type="Proteomes" id="UP000199069"/>
    </source>
</evidence>
<dbReference type="GO" id="GO:0008757">
    <property type="term" value="F:S-adenosylmethionine-dependent methyltransferase activity"/>
    <property type="evidence" value="ECO:0007669"/>
    <property type="project" value="UniProtKB-ARBA"/>
</dbReference>
<dbReference type="SUPFAM" id="SSF53335">
    <property type="entry name" value="S-adenosyl-L-methionine-dependent methyltransferases"/>
    <property type="match status" value="1"/>
</dbReference>
<dbReference type="GO" id="GO:0032259">
    <property type="term" value="P:methylation"/>
    <property type="evidence" value="ECO:0007669"/>
    <property type="project" value="UniProtKB-KW"/>
</dbReference>
<evidence type="ECO:0000256" key="3">
    <source>
        <dbReference type="ARBA" id="ARBA00022679"/>
    </source>
</evidence>
<evidence type="ECO:0000256" key="4">
    <source>
        <dbReference type="ARBA" id="ARBA00022691"/>
    </source>
</evidence>
<dbReference type="PANTHER" id="PTHR14614">
    <property type="entry name" value="HEPATOCELLULAR CARCINOMA-ASSOCIATED ANTIGEN"/>
    <property type="match status" value="1"/>
</dbReference>
<dbReference type="Proteomes" id="UP000199069">
    <property type="component" value="Unassembled WGS sequence"/>
</dbReference>
<dbReference type="OMA" id="VGHNPLW"/>
<reference evidence="7 9" key="2">
    <citation type="journal article" date="2018" name="Elife">
        <title>Functional genomics of lipid metabolism in the oleaginous yeast Rhodosporidium toruloides.</title>
        <authorList>
            <person name="Coradetti S.T."/>
            <person name="Pinel D."/>
            <person name="Geiselman G."/>
            <person name="Ito M."/>
            <person name="Mondo S."/>
            <person name="Reilly M.C."/>
            <person name="Cheng Y.F."/>
            <person name="Bauer S."/>
            <person name="Grigoriev I."/>
            <person name="Gladden J.M."/>
            <person name="Simmons B.A."/>
            <person name="Brem R."/>
            <person name="Arkin A.P."/>
            <person name="Skerker J.M."/>
        </authorList>
    </citation>
    <scope>NUCLEOTIDE SEQUENCE [LARGE SCALE GENOMIC DNA]</scope>
    <source>
        <strain evidence="7 9">NBRC 0880</strain>
    </source>
</reference>
<dbReference type="InterPro" id="IPR025784">
    <property type="entry name" value="EFM7"/>
</dbReference>
<dbReference type="Proteomes" id="UP000239560">
    <property type="component" value="Unassembled WGS sequence"/>
</dbReference>
<dbReference type="OrthoDB" id="46564at2759"/>
<dbReference type="AlphaFoldDB" id="A0A0K3CJD4"/>
<reference evidence="6 8" key="1">
    <citation type="submission" date="2015-07" db="EMBL/GenBank/DDBJ databases">
        <authorList>
            <person name="Cajimat M.N.B."/>
            <person name="Milazzo M.L."/>
            <person name="Fulhorst C.F."/>
        </authorList>
    </citation>
    <scope>NUCLEOTIDE SEQUENCE [LARGE SCALE GENOMIC DNA]</scope>
    <source>
        <strain evidence="6">Single colony</strain>
    </source>
</reference>
<dbReference type="Gene3D" id="3.40.50.150">
    <property type="entry name" value="Vaccinia Virus protein VP39"/>
    <property type="match status" value="1"/>
</dbReference>
<organism evidence="6 8">
    <name type="scientific">Rhodotorula toruloides</name>
    <name type="common">Yeast</name>
    <name type="synonym">Rhodosporidium toruloides</name>
    <dbReference type="NCBI Taxonomy" id="5286"/>
    <lineage>
        <taxon>Eukaryota</taxon>
        <taxon>Fungi</taxon>
        <taxon>Dikarya</taxon>
        <taxon>Basidiomycota</taxon>
        <taxon>Pucciniomycotina</taxon>
        <taxon>Microbotryomycetes</taxon>
        <taxon>Sporidiobolales</taxon>
        <taxon>Sporidiobolaceae</taxon>
        <taxon>Rhodotorula</taxon>
    </lineage>
</organism>
<dbReference type="PANTHER" id="PTHR14614:SF10">
    <property type="entry name" value="PROTEIN N-TERMINAL AND LYSINE N-METHYLTRANSFERASE EFM7"/>
    <property type="match status" value="1"/>
</dbReference>
<evidence type="ECO:0000313" key="9">
    <source>
        <dbReference type="Proteomes" id="UP000239560"/>
    </source>
</evidence>
<keyword evidence="1" id="KW-0963">Cytoplasm</keyword>
<evidence type="ECO:0000313" key="6">
    <source>
        <dbReference type="EMBL" id="CTR09068.1"/>
    </source>
</evidence>